<gene>
    <name evidence="2" type="ORF">HPB51_020919</name>
</gene>
<dbReference type="Proteomes" id="UP000821866">
    <property type="component" value="Chromosome 3"/>
</dbReference>
<feature type="region of interest" description="Disordered" evidence="1">
    <location>
        <begin position="121"/>
        <end position="184"/>
    </location>
</feature>
<reference evidence="2" key="2">
    <citation type="submission" date="2021-09" db="EMBL/GenBank/DDBJ databases">
        <authorList>
            <person name="Jia N."/>
            <person name="Wang J."/>
            <person name="Shi W."/>
            <person name="Du L."/>
            <person name="Sun Y."/>
            <person name="Zhan W."/>
            <person name="Jiang J."/>
            <person name="Wang Q."/>
            <person name="Zhang B."/>
            <person name="Ji P."/>
            <person name="Sakyi L.B."/>
            <person name="Cui X."/>
            <person name="Yuan T."/>
            <person name="Jiang B."/>
            <person name="Yang W."/>
            <person name="Lam T.T.-Y."/>
            <person name="Chang Q."/>
            <person name="Ding S."/>
            <person name="Wang X."/>
            <person name="Zhu J."/>
            <person name="Ruan X."/>
            <person name="Zhao L."/>
            <person name="Wei J."/>
            <person name="Que T."/>
            <person name="Du C."/>
            <person name="Cheng J."/>
            <person name="Dai P."/>
            <person name="Han X."/>
            <person name="Huang E."/>
            <person name="Gao Y."/>
            <person name="Liu J."/>
            <person name="Shao H."/>
            <person name="Ye R."/>
            <person name="Li L."/>
            <person name="Wei W."/>
            <person name="Wang X."/>
            <person name="Wang C."/>
            <person name="Huo Q."/>
            <person name="Li W."/>
            <person name="Guo W."/>
            <person name="Chen H."/>
            <person name="Chen S."/>
            <person name="Zhou L."/>
            <person name="Zhou L."/>
            <person name="Ni X."/>
            <person name="Tian J."/>
            <person name="Zhou Y."/>
            <person name="Sheng Y."/>
            <person name="Liu T."/>
            <person name="Pan Y."/>
            <person name="Xia L."/>
            <person name="Li J."/>
            <person name="Zhao F."/>
            <person name="Cao W."/>
        </authorList>
    </citation>
    <scope>NUCLEOTIDE SEQUENCE</scope>
    <source>
        <strain evidence="2">Rmic-2018</strain>
        <tissue evidence="2">Larvae</tissue>
    </source>
</reference>
<feature type="region of interest" description="Disordered" evidence="1">
    <location>
        <begin position="251"/>
        <end position="273"/>
    </location>
</feature>
<dbReference type="EMBL" id="JABSTU010000005">
    <property type="protein sequence ID" value="KAH8031801.1"/>
    <property type="molecule type" value="Genomic_DNA"/>
</dbReference>
<evidence type="ECO:0000256" key="1">
    <source>
        <dbReference type="SAM" id="MobiDB-lite"/>
    </source>
</evidence>
<dbReference type="AlphaFoldDB" id="A0A9J6EC01"/>
<feature type="compositionally biased region" description="Basic and acidic residues" evidence="1">
    <location>
        <begin position="251"/>
        <end position="265"/>
    </location>
</feature>
<reference evidence="2" key="1">
    <citation type="journal article" date="2020" name="Cell">
        <title>Large-Scale Comparative Analyses of Tick Genomes Elucidate Their Genetic Diversity and Vector Capacities.</title>
        <authorList>
            <consortium name="Tick Genome and Microbiome Consortium (TIGMIC)"/>
            <person name="Jia N."/>
            <person name="Wang J."/>
            <person name="Shi W."/>
            <person name="Du L."/>
            <person name="Sun Y."/>
            <person name="Zhan W."/>
            <person name="Jiang J.F."/>
            <person name="Wang Q."/>
            <person name="Zhang B."/>
            <person name="Ji P."/>
            <person name="Bell-Sakyi L."/>
            <person name="Cui X.M."/>
            <person name="Yuan T.T."/>
            <person name="Jiang B.G."/>
            <person name="Yang W.F."/>
            <person name="Lam T.T."/>
            <person name="Chang Q.C."/>
            <person name="Ding S.J."/>
            <person name="Wang X.J."/>
            <person name="Zhu J.G."/>
            <person name="Ruan X.D."/>
            <person name="Zhao L."/>
            <person name="Wei J.T."/>
            <person name="Ye R.Z."/>
            <person name="Que T.C."/>
            <person name="Du C.H."/>
            <person name="Zhou Y.H."/>
            <person name="Cheng J.X."/>
            <person name="Dai P.F."/>
            <person name="Guo W.B."/>
            <person name="Han X.H."/>
            <person name="Huang E.J."/>
            <person name="Li L.F."/>
            <person name="Wei W."/>
            <person name="Gao Y.C."/>
            <person name="Liu J.Z."/>
            <person name="Shao H.Z."/>
            <person name="Wang X."/>
            <person name="Wang C.C."/>
            <person name="Yang T.C."/>
            <person name="Huo Q.B."/>
            <person name="Li W."/>
            <person name="Chen H.Y."/>
            <person name="Chen S.E."/>
            <person name="Zhou L.G."/>
            <person name="Ni X.B."/>
            <person name="Tian J.H."/>
            <person name="Sheng Y."/>
            <person name="Liu T."/>
            <person name="Pan Y.S."/>
            <person name="Xia L.Y."/>
            <person name="Li J."/>
            <person name="Zhao F."/>
            <person name="Cao W.C."/>
        </authorList>
    </citation>
    <scope>NUCLEOTIDE SEQUENCE</scope>
    <source>
        <strain evidence="2">Rmic-2018</strain>
    </source>
</reference>
<sequence>MATGSGTAGTLREAPTEVVAERDDGARLCLGERINPCSSPLPVDYDGGASGDHSKSLHLGGIFSLPDGPKLVGQLVAGVDNSFRNGRGPGRIILCPEQGTGYPVPRRTLFHAWDGHRLGRIGAGIGKSSGRDDRRHRGRARKEGRKGERGDAPVPDGTPRSLRMRSEREGVTIETPPGGDDAQLTEVGRTSLRFVQRVTMVRRNGRTAGAGEGTQACVTHVVRAFQPALIAHRLVIRPVSACRAIRNREGKKGEENNRVCGDEAFPRSSSPPGRWRHRCSLPLQLLLPTTSSRPNRVFPSGTSSLYCPVTFPTFLSLSSLETTVERRLQRTACFYHQNAEQAGGKRKRAANTKGGIRTTAKTQAIVGWKRGTGGGRPNAAHFPCEFTHPLFPSFSPSCSVR</sequence>
<evidence type="ECO:0000313" key="2">
    <source>
        <dbReference type="EMBL" id="KAH8031801.1"/>
    </source>
</evidence>
<proteinExistence type="predicted"/>
<accession>A0A9J6EC01</accession>
<protein>
    <submittedName>
        <fullName evidence="2">Uncharacterized protein</fullName>
    </submittedName>
</protein>
<organism evidence="2 3">
    <name type="scientific">Rhipicephalus microplus</name>
    <name type="common">Cattle tick</name>
    <name type="synonym">Boophilus microplus</name>
    <dbReference type="NCBI Taxonomy" id="6941"/>
    <lineage>
        <taxon>Eukaryota</taxon>
        <taxon>Metazoa</taxon>
        <taxon>Ecdysozoa</taxon>
        <taxon>Arthropoda</taxon>
        <taxon>Chelicerata</taxon>
        <taxon>Arachnida</taxon>
        <taxon>Acari</taxon>
        <taxon>Parasitiformes</taxon>
        <taxon>Ixodida</taxon>
        <taxon>Ixodoidea</taxon>
        <taxon>Ixodidae</taxon>
        <taxon>Rhipicephalinae</taxon>
        <taxon>Rhipicephalus</taxon>
        <taxon>Boophilus</taxon>
    </lineage>
</organism>
<name>A0A9J6EC01_RHIMP</name>
<keyword evidence="3" id="KW-1185">Reference proteome</keyword>
<evidence type="ECO:0000313" key="3">
    <source>
        <dbReference type="Proteomes" id="UP000821866"/>
    </source>
</evidence>
<comment type="caution">
    <text evidence="2">The sequence shown here is derived from an EMBL/GenBank/DDBJ whole genome shotgun (WGS) entry which is preliminary data.</text>
</comment>